<name>A0A7W4IVC7_9PROT</name>
<feature type="signal peptide" evidence="1">
    <location>
        <begin position="1"/>
        <end position="21"/>
    </location>
</feature>
<proteinExistence type="predicted"/>
<keyword evidence="3" id="KW-1185">Reference proteome</keyword>
<keyword evidence="1" id="KW-0732">Signal</keyword>
<dbReference type="Proteomes" id="UP000559860">
    <property type="component" value="Unassembled WGS sequence"/>
</dbReference>
<protein>
    <submittedName>
        <fullName evidence="2">Uncharacterized protein</fullName>
    </submittedName>
</protein>
<dbReference type="RefSeq" id="WP_182987252.1">
    <property type="nucleotide sequence ID" value="NZ_JABEQD010000013.1"/>
</dbReference>
<feature type="chain" id="PRO_5031350255" evidence="1">
    <location>
        <begin position="22"/>
        <end position="466"/>
    </location>
</feature>
<organism evidence="2 3">
    <name type="scientific">Gluconacetobacter aggeris</name>
    <dbReference type="NCBI Taxonomy" id="1286186"/>
    <lineage>
        <taxon>Bacteria</taxon>
        <taxon>Pseudomonadati</taxon>
        <taxon>Pseudomonadota</taxon>
        <taxon>Alphaproteobacteria</taxon>
        <taxon>Acetobacterales</taxon>
        <taxon>Acetobacteraceae</taxon>
        <taxon>Gluconacetobacter</taxon>
    </lineage>
</organism>
<gene>
    <name evidence="2" type="ORF">HLH36_15570</name>
</gene>
<sequence>MKHTRFRDMILIVGLSSCTLAAASGTLGTHPGGPGSRPDGRHDVLIHQDGSIRQQGPIPASSPDSQTLMISNDNGGLDVNRSNNWQDESPVMFLHHHMTHPMDATNGSGSNALKAECDQSAMQTRQPYYCVNSIMIARGYAGWDNNSAGNFFAIRPSDALADGNGRRNLINGADIGVRDETGSEDGGGMLGMEVDLYADGKDVHQNRMVQMITIGGVKSEAGMTVNEGLEIAAGQNSFNFPVNISGKFNKAAFASWAATPACRDPNDLGTCAPGLWLGDNQRIVLDQGQDTYFGLNKKTVRLDWIVNNLMALSFDRNANAEIRQNLKVDGSSALDTGRITTDGDGNLIVDSLRSGAVIATHESHFFYDTYTDPEVGIRRDAKFGSQGISSIGDIHTNGDMAARGDISATGYINIGTHRKRELLVRSVPDGTIAFCSDCRLNQLKGVFAVYHLDIRTWTDAMNNHLR</sequence>
<evidence type="ECO:0000313" key="3">
    <source>
        <dbReference type="Proteomes" id="UP000559860"/>
    </source>
</evidence>
<comment type="caution">
    <text evidence="2">The sequence shown here is derived from an EMBL/GenBank/DDBJ whole genome shotgun (WGS) entry which is preliminary data.</text>
</comment>
<dbReference type="EMBL" id="JABEQD010000013">
    <property type="protein sequence ID" value="MBB2169746.1"/>
    <property type="molecule type" value="Genomic_DNA"/>
</dbReference>
<evidence type="ECO:0000256" key="1">
    <source>
        <dbReference type="SAM" id="SignalP"/>
    </source>
</evidence>
<accession>A0A7W4IVC7</accession>
<reference evidence="2 3" key="1">
    <citation type="submission" date="2020-04" db="EMBL/GenBank/DDBJ databases">
        <title>Description of novel Gluconacetobacter.</title>
        <authorList>
            <person name="Sombolestani A."/>
        </authorList>
    </citation>
    <scope>NUCLEOTIDE SEQUENCE [LARGE SCALE GENOMIC DNA]</scope>
    <source>
        <strain evidence="2 3">LMG 27801</strain>
    </source>
</reference>
<dbReference type="AlphaFoldDB" id="A0A7W4IVC7"/>
<evidence type="ECO:0000313" key="2">
    <source>
        <dbReference type="EMBL" id="MBB2169746.1"/>
    </source>
</evidence>